<evidence type="ECO:0000313" key="2">
    <source>
        <dbReference type="Proteomes" id="UP001732700"/>
    </source>
</evidence>
<name>A0ACD5TSX4_AVESA</name>
<reference evidence="1" key="1">
    <citation type="submission" date="2021-05" db="EMBL/GenBank/DDBJ databases">
        <authorList>
            <person name="Scholz U."/>
            <person name="Mascher M."/>
            <person name="Fiebig A."/>
        </authorList>
    </citation>
    <scope>NUCLEOTIDE SEQUENCE [LARGE SCALE GENOMIC DNA]</scope>
</reference>
<dbReference type="EnsemblPlants" id="AVESA.00010b.r2.1DG0122650.1">
    <property type="protein sequence ID" value="AVESA.00010b.r2.1DG0122650.1.CDS"/>
    <property type="gene ID" value="AVESA.00010b.r2.1DG0122650"/>
</dbReference>
<dbReference type="Proteomes" id="UP001732700">
    <property type="component" value="Chromosome 1D"/>
</dbReference>
<evidence type="ECO:0000313" key="1">
    <source>
        <dbReference type="EnsemblPlants" id="AVESA.00010b.r2.1DG0122650.1.CDS"/>
    </source>
</evidence>
<reference evidence="1" key="2">
    <citation type="submission" date="2025-09" db="UniProtKB">
        <authorList>
            <consortium name="EnsemblPlants"/>
        </authorList>
    </citation>
    <scope>IDENTIFICATION</scope>
</reference>
<proteinExistence type="predicted"/>
<sequence>MEALPQQEQEQEPEPRLMPPTCPPPWLQTAIADIEQRVRALAVGVPDDAATDHSFAERAENYYQRRPQLLALLTDLHHRYLYLADRYSQSLLAKSSHLNLTVNSHAASASDCSSDVDDRSSDAGSSLSFQPHDHHHSAPTHASPAVDGELVLAELVMAWVGRDVLADEAGRREAESARKIELQGSLLDVLESERLVLLGENARLAFRASGADEEAAAAAAELGYTRRRAAEMARLVVKLREDHRACMLGRKVEALQAQVYALEMRNRECYEALAAWEAERKAAALEIDRLRGENRRLASEAAAAKLAATRKKKGGNGWWWLARVRLAAEWSPCAPASVTARKVGEKMKGENGAAKYNGGCFCL</sequence>
<protein>
    <submittedName>
        <fullName evidence="1">Uncharacterized protein</fullName>
    </submittedName>
</protein>
<accession>A0ACD5TSX4</accession>
<organism evidence="1 2">
    <name type="scientific">Avena sativa</name>
    <name type="common">Oat</name>
    <dbReference type="NCBI Taxonomy" id="4498"/>
    <lineage>
        <taxon>Eukaryota</taxon>
        <taxon>Viridiplantae</taxon>
        <taxon>Streptophyta</taxon>
        <taxon>Embryophyta</taxon>
        <taxon>Tracheophyta</taxon>
        <taxon>Spermatophyta</taxon>
        <taxon>Magnoliopsida</taxon>
        <taxon>Liliopsida</taxon>
        <taxon>Poales</taxon>
        <taxon>Poaceae</taxon>
        <taxon>BOP clade</taxon>
        <taxon>Pooideae</taxon>
        <taxon>Poodae</taxon>
        <taxon>Poeae</taxon>
        <taxon>Poeae Chloroplast Group 1 (Aveneae type)</taxon>
        <taxon>Aveninae</taxon>
        <taxon>Avena</taxon>
    </lineage>
</organism>
<keyword evidence="2" id="KW-1185">Reference proteome</keyword>